<organism evidence="1 2">
    <name type="scientific">Ixodes persulcatus</name>
    <name type="common">Taiga tick</name>
    <dbReference type="NCBI Taxonomy" id="34615"/>
    <lineage>
        <taxon>Eukaryota</taxon>
        <taxon>Metazoa</taxon>
        <taxon>Ecdysozoa</taxon>
        <taxon>Arthropoda</taxon>
        <taxon>Chelicerata</taxon>
        <taxon>Arachnida</taxon>
        <taxon>Acari</taxon>
        <taxon>Parasitiformes</taxon>
        <taxon>Ixodida</taxon>
        <taxon>Ixodoidea</taxon>
        <taxon>Ixodidae</taxon>
        <taxon>Ixodinae</taxon>
        <taxon>Ixodes</taxon>
    </lineage>
</organism>
<protein>
    <submittedName>
        <fullName evidence="1">Uncharacterized protein</fullName>
    </submittedName>
</protein>
<accession>A0AC60QRS9</accession>
<reference evidence="1 2" key="1">
    <citation type="journal article" date="2020" name="Cell">
        <title>Large-Scale Comparative Analyses of Tick Genomes Elucidate Their Genetic Diversity and Vector Capacities.</title>
        <authorList>
            <consortium name="Tick Genome and Microbiome Consortium (TIGMIC)"/>
            <person name="Jia N."/>
            <person name="Wang J."/>
            <person name="Shi W."/>
            <person name="Du L."/>
            <person name="Sun Y."/>
            <person name="Zhan W."/>
            <person name="Jiang J.F."/>
            <person name="Wang Q."/>
            <person name="Zhang B."/>
            <person name="Ji P."/>
            <person name="Bell-Sakyi L."/>
            <person name="Cui X.M."/>
            <person name="Yuan T.T."/>
            <person name="Jiang B.G."/>
            <person name="Yang W.F."/>
            <person name="Lam T.T."/>
            <person name="Chang Q.C."/>
            <person name="Ding S.J."/>
            <person name="Wang X.J."/>
            <person name="Zhu J.G."/>
            <person name="Ruan X.D."/>
            <person name="Zhao L."/>
            <person name="Wei J.T."/>
            <person name="Ye R.Z."/>
            <person name="Que T.C."/>
            <person name="Du C.H."/>
            <person name="Zhou Y.H."/>
            <person name="Cheng J.X."/>
            <person name="Dai P.F."/>
            <person name="Guo W.B."/>
            <person name="Han X.H."/>
            <person name="Huang E.J."/>
            <person name="Li L.F."/>
            <person name="Wei W."/>
            <person name="Gao Y.C."/>
            <person name="Liu J.Z."/>
            <person name="Shao H.Z."/>
            <person name="Wang X."/>
            <person name="Wang C.C."/>
            <person name="Yang T.C."/>
            <person name="Huo Q.B."/>
            <person name="Li W."/>
            <person name="Chen H.Y."/>
            <person name="Chen S.E."/>
            <person name="Zhou L.G."/>
            <person name="Ni X.B."/>
            <person name="Tian J.H."/>
            <person name="Sheng Y."/>
            <person name="Liu T."/>
            <person name="Pan Y.S."/>
            <person name="Xia L.Y."/>
            <person name="Li J."/>
            <person name="Zhao F."/>
            <person name="Cao W.C."/>
        </authorList>
    </citation>
    <scope>NUCLEOTIDE SEQUENCE [LARGE SCALE GENOMIC DNA]</scope>
    <source>
        <strain evidence="1">Iper-2018</strain>
    </source>
</reference>
<proteinExistence type="predicted"/>
<dbReference type="EMBL" id="JABSTQ010004796">
    <property type="protein sequence ID" value="KAG0441010.1"/>
    <property type="molecule type" value="Genomic_DNA"/>
</dbReference>
<sequence length="151" mass="17161">VSIAEEDWRLQCGFLGFDSLKTSEHCSPGFMWGHPTKYRKGDISAENKLVLSFMKLKLEISLAALAAFFSVHKATASRTFEALPDNLSARLERWVFVPARNIARKSLPPAFKRHYPGCTIIINCKEIRTETLSDPEQQHYMDSSYKSGYTI</sequence>
<comment type="caution">
    <text evidence="1">The sequence shown here is derived from an EMBL/GenBank/DDBJ whole genome shotgun (WGS) entry which is preliminary data.</text>
</comment>
<evidence type="ECO:0000313" key="2">
    <source>
        <dbReference type="Proteomes" id="UP000805193"/>
    </source>
</evidence>
<feature type="non-terminal residue" evidence="1">
    <location>
        <position position="1"/>
    </location>
</feature>
<gene>
    <name evidence="1" type="ORF">HPB47_016073</name>
</gene>
<keyword evidence="2" id="KW-1185">Reference proteome</keyword>
<name>A0AC60QRS9_IXOPE</name>
<dbReference type="Proteomes" id="UP000805193">
    <property type="component" value="Unassembled WGS sequence"/>
</dbReference>
<evidence type="ECO:0000313" key="1">
    <source>
        <dbReference type="EMBL" id="KAG0441010.1"/>
    </source>
</evidence>